<name>A0A8T0HTX6_CERPU</name>
<sequence length="76" mass="8646">MPNLGLRCRWVCPVAFSFPRASQLSRDRPSEQGMYRVATIRNHHSTTIKEGIDPIERNLATGWRYASSLSERAPSD</sequence>
<organism evidence="1 2">
    <name type="scientific">Ceratodon purpureus</name>
    <name type="common">Fire moss</name>
    <name type="synonym">Dicranum purpureum</name>
    <dbReference type="NCBI Taxonomy" id="3225"/>
    <lineage>
        <taxon>Eukaryota</taxon>
        <taxon>Viridiplantae</taxon>
        <taxon>Streptophyta</taxon>
        <taxon>Embryophyta</taxon>
        <taxon>Bryophyta</taxon>
        <taxon>Bryophytina</taxon>
        <taxon>Bryopsida</taxon>
        <taxon>Dicranidae</taxon>
        <taxon>Pseudoditrichales</taxon>
        <taxon>Ditrichaceae</taxon>
        <taxon>Ceratodon</taxon>
    </lineage>
</organism>
<accession>A0A8T0HTX6</accession>
<protein>
    <submittedName>
        <fullName evidence="1">Uncharacterized protein</fullName>
    </submittedName>
</protein>
<comment type="caution">
    <text evidence="1">The sequence shown here is derived from an EMBL/GenBank/DDBJ whole genome shotgun (WGS) entry which is preliminary data.</text>
</comment>
<dbReference type="AlphaFoldDB" id="A0A8T0HTX6"/>
<evidence type="ECO:0000313" key="2">
    <source>
        <dbReference type="Proteomes" id="UP000822688"/>
    </source>
</evidence>
<dbReference type="EMBL" id="CM026426">
    <property type="protein sequence ID" value="KAG0574185.1"/>
    <property type="molecule type" value="Genomic_DNA"/>
</dbReference>
<reference evidence="1" key="1">
    <citation type="submission" date="2020-06" db="EMBL/GenBank/DDBJ databases">
        <title>WGS assembly of Ceratodon purpureus strain R40.</title>
        <authorList>
            <person name="Carey S.B."/>
            <person name="Jenkins J."/>
            <person name="Shu S."/>
            <person name="Lovell J.T."/>
            <person name="Sreedasyam A."/>
            <person name="Maumus F."/>
            <person name="Tiley G.P."/>
            <person name="Fernandez-Pozo N."/>
            <person name="Barry K."/>
            <person name="Chen C."/>
            <person name="Wang M."/>
            <person name="Lipzen A."/>
            <person name="Daum C."/>
            <person name="Saski C.A."/>
            <person name="Payton A.C."/>
            <person name="Mcbreen J.C."/>
            <person name="Conrad R.E."/>
            <person name="Kollar L.M."/>
            <person name="Olsson S."/>
            <person name="Huttunen S."/>
            <person name="Landis J.B."/>
            <person name="Wickett N.J."/>
            <person name="Johnson M.G."/>
            <person name="Rensing S.A."/>
            <person name="Grimwood J."/>
            <person name="Schmutz J."/>
            <person name="Mcdaniel S.F."/>
        </authorList>
    </citation>
    <scope>NUCLEOTIDE SEQUENCE</scope>
    <source>
        <strain evidence="1">R40</strain>
    </source>
</reference>
<keyword evidence="2" id="KW-1185">Reference proteome</keyword>
<gene>
    <name evidence="1" type="ORF">KC19_VG241700</name>
</gene>
<proteinExistence type="predicted"/>
<dbReference type="Proteomes" id="UP000822688">
    <property type="component" value="Chromosome V"/>
</dbReference>
<evidence type="ECO:0000313" key="1">
    <source>
        <dbReference type="EMBL" id="KAG0574185.1"/>
    </source>
</evidence>